<sequence>MSKTNKGLVEELQQLNGFTDSFIESLKDGFILIDTKGSIIITNAVFCDIIGYAKDEILGLHAPFPFWPKEFHNDYTNRFDEMLKDNLKCEFEAIYVQKNKDRIPVLLFVATVKNKNNNAIAYLVLVQDLTNKKHTLDNKSFPNKELYSVLNYRKGYLDLIVNKHLTSQLDNALDYMSDGLVSFDTKWCYTYVNKRAGELIGRDPSSLIGKHVWTEFPEAVGHSSYNAFHKAVETQETQIFDDFYAPFNIWFENRVYPFPKGLTLYFTDITKRKKIENLLIESEKNLDNIINNIADPVFVKDDKSRLIFVNDAFCEVFNHSKKDIIGKTLEDDVAPEERTNFFKIDKEVLKTGIESINIENLTLNGSETKIISTKKNRFIDANGNKFIVGIIRDITQLKKIERELKSANDYSENLINSMHDGLVVYDTDTVIISVNNSFCIMSGFSANELIGQHYPYSFCPPEIIAESSIRHKKAAKGFKLENFESVYMRKDGKRFNVNVMVSYIDDSEGNMLAYFGTVQDITNRKQFEIQLLESEYNLRQSQIVGNIGSYTVEFDTMTWEASDVLNKIFGINKSYKKTVESWNNLIHVDEKEDMLTYLKTCIQNKLRFDKEYRILKHDTKKEIWVHGIGEFIFDEDANPIKMIGTIQDITERKQTEIELQKNEKSLLEAQKIAKTGNYNLNLKTGIAETSIAFNEIAELDLNSEVTLDLWTTSITHTEDAPILLKMLDKCVETSEKFDLEFRILTKKNKNLKWIHGLGEVLYKDGQASNFFGTIQDITHRKKAELKLRSSKEFTDNLVMSMQEGLIIVNLVGEIIMVNESACHILGYSREELLDMKRPFPFENKKDVKTIEKKLKSPQKGRQQSIKFELIKKNGKVFTASFLTGIINNDAGELIATYATMKDISEEEKAKSVLENIAQKSLERKQVIIELASLVGTDYKVALNKITALSAKTLNVERASVLKFNKEKTEMCCKKQYNLKNDVYENGQVYSKKGNEKFFNTLIENKIVAASNALSHELSKGFIDDYLIPLNIKSKLSIPIQGINEVYGILCFEQVRTVHVWTTDEEEFATSIANLVSLMIQSNERELAEKASILANQQLTLANEELNKLQYQLEQENVYLRNELDLVFNYEEMVYGSVEFSNVLNEVEKVAPTNATVLLTGESGTGKELLARAIHNISHRNKKPLIKVNCSAIPRELIESELFGHKKGSFTGAFSDKVGKFELADGGTLFLDEIGELPLDMQPKILRFLQEGEIEVVGGLGSKTLDVRVIAATNRNLLEEIKKKQFREDLYFRLHVFPINVPALRERKDDIPLLVEHFVDKFNKAYDKHIKYISDDAMSKLKAYNWPGNIRELENLIERASILSHSETLVVPGFETAHQKTKQLITGKDLSLDSVLRNHILEVLENCQWKISGKKSASELLGLKPSTLRDKMKKLGIHKSKVM</sequence>
<dbReference type="InterPro" id="IPR009057">
    <property type="entry name" value="Homeodomain-like_sf"/>
</dbReference>
<evidence type="ECO:0000256" key="6">
    <source>
        <dbReference type="ARBA" id="ARBA00023163"/>
    </source>
</evidence>
<dbReference type="Gene3D" id="3.40.50.300">
    <property type="entry name" value="P-loop containing nucleotide triphosphate hydrolases"/>
    <property type="match status" value="1"/>
</dbReference>
<evidence type="ECO:0000256" key="5">
    <source>
        <dbReference type="ARBA" id="ARBA00023159"/>
    </source>
</evidence>
<feature type="domain" description="PAC" evidence="9">
    <location>
        <begin position="481"/>
        <end position="533"/>
    </location>
</feature>
<name>A0ABY7S2A4_9FLAO</name>
<dbReference type="PANTHER" id="PTHR32071:SF117">
    <property type="entry name" value="PTS-DEPENDENT DIHYDROXYACETONE KINASE OPERON REGULATORY PROTEIN-RELATED"/>
    <property type="match status" value="1"/>
</dbReference>
<dbReference type="InterPro" id="IPR058031">
    <property type="entry name" value="AAA_lid_NorR"/>
</dbReference>
<dbReference type="SMART" id="SM00086">
    <property type="entry name" value="PAC"/>
    <property type="match status" value="6"/>
</dbReference>
<dbReference type="InterPro" id="IPR025662">
    <property type="entry name" value="Sigma_54_int_dom_ATP-bd_1"/>
</dbReference>
<dbReference type="SUPFAM" id="SSF46689">
    <property type="entry name" value="Homeodomain-like"/>
    <property type="match status" value="1"/>
</dbReference>
<keyword evidence="5" id="KW-0010">Activator</keyword>
<dbReference type="Pfam" id="PF00158">
    <property type="entry name" value="Sigma54_activat"/>
    <property type="match status" value="1"/>
</dbReference>
<dbReference type="InterPro" id="IPR013656">
    <property type="entry name" value="PAS_4"/>
</dbReference>
<dbReference type="SMART" id="SM00091">
    <property type="entry name" value="PAS"/>
    <property type="match status" value="5"/>
</dbReference>
<feature type="domain" description="PAS" evidence="8">
    <location>
        <begin position="407"/>
        <end position="462"/>
    </location>
</feature>
<dbReference type="InterPro" id="IPR000014">
    <property type="entry name" value="PAS"/>
</dbReference>
<dbReference type="InterPro" id="IPR027417">
    <property type="entry name" value="P-loop_NTPase"/>
</dbReference>
<keyword evidence="1" id="KW-0547">Nucleotide-binding</keyword>
<dbReference type="PROSITE" id="PS00675">
    <property type="entry name" value="SIGMA54_INTERACT_1"/>
    <property type="match status" value="1"/>
</dbReference>
<evidence type="ECO:0000313" key="11">
    <source>
        <dbReference type="Proteomes" id="UP001202717"/>
    </source>
</evidence>
<dbReference type="InterPro" id="IPR025943">
    <property type="entry name" value="Sigma_54_int_dom_ATP-bd_2"/>
</dbReference>
<protein>
    <submittedName>
        <fullName evidence="10">PAS domain S-box protein</fullName>
    </submittedName>
</protein>
<dbReference type="Pfam" id="PF01590">
    <property type="entry name" value="GAF"/>
    <property type="match status" value="1"/>
</dbReference>
<keyword evidence="6" id="KW-0804">Transcription</keyword>
<dbReference type="Gene3D" id="1.10.8.60">
    <property type="match status" value="1"/>
</dbReference>
<dbReference type="Gene3D" id="2.10.70.100">
    <property type="match status" value="1"/>
</dbReference>
<keyword evidence="2" id="KW-0067">ATP-binding</keyword>
<dbReference type="Pfam" id="PF08448">
    <property type="entry name" value="PAS_4"/>
    <property type="match status" value="2"/>
</dbReference>
<dbReference type="EMBL" id="CP116221">
    <property type="protein sequence ID" value="WCO03412.1"/>
    <property type="molecule type" value="Genomic_DNA"/>
</dbReference>
<reference evidence="10 11" key="1">
    <citation type="submission" date="2023-01" db="EMBL/GenBank/DDBJ databases">
        <title>Psychroserpens ponticola sp. nov., isolated from seawater.</title>
        <authorList>
            <person name="Kristyanto S."/>
            <person name="Jung J."/>
            <person name="Kim J.M."/>
            <person name="Jeon C.O."/>
        </authorList>
    </citation>
    <scope>NUCLEOTIDE SEQUENCE [LARGE SCALE GENOMIC DNA]</scope>
    <source>
        <strain evidence="10 11">MSW6</strain>
    </source>
</reference>
<feature type="domain" description="PAS" evidence="8">
    <location>
        <begin position="282"/>
        <end position="352"/>
    </location>
</feature>
<dbReference type="Pfam" id="PF25601">
    <property type="entry name" value="AAA_lid_14"/>
    <property type="match status" value="1"/>
</dbReference>
<dbReference type="InterPro" id="IPR003593">
    <property type="entry name" value="AAA+_ATPase"/>
</dbReference>
<dbReference type="SUPFAM" id="SSF55785">
    <property type="entry name" value="PYP-like sensor domain (PAS domain)"/>
    <property type="match status" value="7"/>
</dbReference>
<dbReference type="InterPro" id="IPR000700">
    <property type="entry name" value="PAS-assoc_C"/>
</dbReference>
<evidence type="ECO:0000256" key="1">
    <source>
        <dbReference type="ARBA" id="ARBA00022741"/>
    </source>
</evidence>
<feature type="domain" description="PAC" evidence="9">
    <location>
        <begin position="863"/>
        <end position="915"/>
    </location>
</feature>
<dbReference type="SUPFAM" id="SSF55781">
    <property type="entry name" value="GAF domain-like"/>
    <property type="match status" value="1"/>
</dbReference>
<accession>A0ABY7S2A4</accession>
<dbReference type="RefSeq" id="WP_249994777.1">
    <property type="nucleotide sequence ID" value="NZ_CP116221.1"/>
</dbReference>
<evidence type="ECO:0000256" key="2">
    <source>
        <dbReference type="ARBA" id="ARBA00022840"/>
    </source>
</evidence>
<evidence type="ECO:0000259" key="7">
    <source>
        <dbReference type="PROSITE" id="PS50045"/>
    </source>
</evidence>
<dbReference type="Pfam" id="PF13426">
    <property type="entry name" value="PAS_9"/>
    <property type="match status" value="3"/>
</dbReference>
<dbReference type="SUPFAM" id="SSF52540">
    <property type="entry name" value="P-loop containing nucleoside triphosphate hydrolases"/>
    <property type="match status" value="1"/>
</dbReference>
<dbReference type="Gene3D" id="3.30.450.40">
    <property type="match status" value="1"/>
</dbReference>
<feature type="domain" description="PAS" evidence="8">
    <location>
        <begin position="165"/>
        <end position="216"/>
    </location>
</feature>
<dbReference type="PANTHER" id="PTHR32071">
    <property type="entry name" value="TRANSCRIPTIONAL REGULATORY PROTEIN"/>
    <property type="match status" value="1"/>
</dbReference>
<dbReference type="Proteomes" id="UP001202717">
    <property type="component" value="Chromosome"/>
</dbReference>
<dbReference type="InterPro" id="IPR025944">
    <property type="entry name" value="Sigma_54_int_dom_CS"/>
</dbReference>
<feature type="domain" description="Sigma-54 factor interaction" evidence="7">
    <location>
        <begin position="1132"/>
        <end position="1361"/>
    </location>
</feature>
<dbReference type="InterPro" id="IPR029016">
    <property type="entry name" value="GAF-like_dom_sf"/>
</dbReference>
<keyword evidence="4" id="KW-0238">DNA-binding</keyword>
<dbReference type="NCBIfam" id="TIGR00229">
    <property type="entry name" value="sensory_box"/>
    <property type="match status" value="5"/>
</dbReference>
<dbReference type="InterPro" id="IPR013655">
    <property type="entry name" value="PAS_fold_3"/>
</dbReference>
<feature type="domain" description="PAC" evidence="9">
    <location>
        <begin position="608"/>
        <end position="661"/>
    </location>
</feature>
<organism evidence="10 11">
    <name type="scientific">Psychroserpens ponticola</name>
    <dbReference type="NCBI Taxonomy" id="2932268"/>
    <lineage>
        <taxon>Bacteria</taxon>
        <taxon>Pseudomonadati</taxon>
        <taxon>Bacteroidota</taxon>
        <taxon>Flavobacteriia</taxon>
        <taxon>Flavobacteriales</taxon>
        <taxon>Flavobacteriaceae</taxon>
        <taxon>Psychroserpens</taxon>
    </lineage>
</organism>
<dbReference type="PROSITE" id="PS50113">
    <property type="entry name" value="PAC"/>
    <property type="match status" value="5"/>
</dbReference>
<keyword evidence="11" id="KW-1185">Reference proteome</keyword>
<feature type="domain" description="PAS" evidence="8">
    <location>
        <begin position="23"/>
        <end position="86"/>
    </location>
</feature>
<dbReference type="PROSITE" id="PS00676">
    <property type="entry name" value="SIGMA54_INTERACT_2"/>
    <property type="match status" value="1"/>
</dbReference>
<dbReference type="SMART" id="SM00065">
    <property type="entry name" value="GAF"/>
    <property type="match status" value="1"/>
</dbReference>
<evidence type="ECO:0000259" key="8">
    <source>
        <dbReference type="PROSITE" id="PS50112"/>
    </source>
</evidence>
<evidence type="ECO:0000256" key="4">
    <source>
        <dbReference type="ARBA" id="ARBA00023125"/>
    </source>
</evidence>
<dbReference type="Gene3D" id="3.30.450.20">
    <property type="entry name" value="PAS domain"/>
    <property type="match status" value="7"/>
</dbReference>
<evidence type="ECO:0000313" key="10">
    <source>
        <dbReference type="EMBL" id="WCO03412.1"/>
    </source>
</evidence>
<dbReference type="Gene3D" id="1.10.10.60">
    <property type="entry name" value="Homeodomain-like"/>
    <property type="match status" value="1"/>
</dbReference>
<dbReference type="InterPro" id="IPR002078">
    <property type="entry name" value="Sigma_54_int"/>
</dbReference>
<dbReference type="CDD" id="cd00009">
    <property type="entry name" value="AAA"/>
    <property type="match status" value="1"/>
</dbReference>
<evidence type="ECO:0000259" key="9">
    <source>
        <dbReference type="PROSITE" id="PS50113"/>
    </source>
</evidence>
<dbReference type="CDD" id="cd00130">
    <property type="entry name" value="PAS"/>
    <property type="match status" value="5"/>
</dbReference>
<dbReference type="PROSITE" id="PS50112">
    <property type="entry name" value="PAS"/>
    <property type="match status" value="5"/>
</dbReference>
<dbReference type="PROSITE" id="PS00688">
    <property type="entry name" value="SIGMA54_INTERACT_3"/>
    <property type="match status" value="1"/>
</dbReference>
<dbReference type="InterPro" id="IPR035965">
    <property type="entry name" value="PAS-like_dom_sf"/>
</dbReference>
<proteinExistence type="predicted"/>
<feature type="domain" description="PAC" evidence="9">
    <location>
        <begin position="354"/>
        <end position="406"/>
    </location>
</feature>
<evidence type="ECO:0000256" key="3">
    <source>
        <dbReference type="ARBA" id="ARBA00023015"/>
    </source>
</evidence>
<feature type="domain" description="PAC" evidence="9">
    <location>
        <begin position="737"/>
        <end position="789"/>
    </location>
</feature>
<gene>
    <name evidence="10" type="ORF">MUN68_007870</name>
</gene>
<dbReference type="InterPro" id="IPR003018">
    <property type="entry name" value="GAF"/>
</dbReference>
<dbReference type="PROSITE" id="PS50045">
    <property type="entry name" value="SIGMA54_INTERACT_4"/>
    <property type="match status" value="1"/>
</dbReference>
<dbReference type="SMART" id="SM00382">
    <property type="entry name" value="AAA"/>
    <property type="match status" value="1"/>
</dbReference>
<dbReference type="InterPro" id="IPR001610">
    <property type="entry name" value="PAC"/>
</dbReference>
<dbReference type="Pfam" id="PF08447">
    <property type="entry name" value="PAS_3"/>
    <property type="match status" value="1"/>
</dbReference>
<keyword evidence="3" id="KW-0805">Transcription regulation</keyword>
<feature type="domain" description="PAS" evidence="8">
    <location>
        <begin position="790"/>
        <end position="861"/>
    </location>
</feature>